<dbReference type="Gene3D" id="1.25.40.20">
    <property type="entry name" value="Ankyrin repeat-containing domain"/>
    <property type="match status" value="2"/>
</dbReference>
<reference evidence="4 5" key="1">
    <citation type="submission" date="2014-02" db="EMBL/GenBank/DDBJ databases">
        <title>The genome sequence of the entomopathogenic fungus Metarhizium robertsii ARSEF 2575.</title>
        <authorList>
            <person name="Giuliano Garisto Donzelli B."/>
            <person name="Roe B.A."/>
            <person name="Macmil S.L."/>
            <person name="Krasnoff S.B."/>
            <person name="Gibson D.M."/>
        </authorList>
    </citation>
    <scope>NUCLEOTIDE SEQUENCE [LARGE SCALE GENOMIC DNA]</scope>
    <source>
        <strain evidence="4 5">ARSEF 2575</strain>
    </source>
</reference>
<feature type="repeat" description="ANK" evidence="3">
    <location>
        <begin position="3"/>
        <end position="35"/>
    </location>
</feature>
<proteinExistence type="predicted"/>
<dbReference type="EMBL" id="JELW01000125">
    <property type="protein sequence ID" value="EXU94932.1"/>
    <property type="molecule type" value="Genomic_DNA"/>
</dbReference>
<accession>A0A014P143</accession>
<dbReference type="PROSITE" id="PS50297">
    <property type="entry name" value="ANK_REP_REGION"/>
    <property type="match status" value="1"/>
</dbReference>
<sequence length="264" mass="29360">RANGQVALGWAVDKGNKELLRLLLQKGVDVKAQNGERVLKWAADTGAMDMLQLLLDKDVNVKGDGGARALWRAVKDKKTDMMHLLLKKGVKLKPENTEALLCAVHNEDETAIKALVNAGAKITHQDESNSPLLYVMQPHVRKRVLECLLENTAKRDADKEDLSEALYRASSYGYKVKNEKWKLVEQLVCKGVDIDITDKDGITPREQADRNGYVLEYNEAIRRGLESSKCEASPLKAPGPDSIPNKALQLVTTWIKPHLAALFN</sequence>
<name>A0A014P143_9HYPO</name>
<comment type="caution">
    <text evidence="4">The sequence shown here is derived from an EMBL/GenBank/DDBJ whole genome shotgun (WGS) entry which is preliminary data.</text>
</comment>
<dbReference type="PROSITE" id="PS50088">
    <property type="entry name" value="ANK_REPEAT"/>
    <property type="match status" value="1"/>
</dbReference>
<dbReference type="SUPFAM" id="SSF48403">
    <property type="entry name" value="Ankyrin repeat"/>
    <property type="match status" value="1"/>
</dbReference>
<organism evidence="4 5">
    <name type="scientific">Metarhizium robertsii</name>
    <dbReference type="NCBI Taxonomy" id="568076"/>
    <lineage>
        <taxon>Eukaryota</taxon>
        <taxon>Fungi</taxon>
        <taxon>Dikarya</taxon>
        <taxon>Ascomycota</taxon>
        <taxon>Pezizomycotina</taxon>
        <taxon>Sordariomycetes</taxon>
        <taxon>Hypocreomycetidae</taxon>
        <taxon>Hypocreales</taxon>
        <taxon>Clavicipitaceae</taxon>
        <taxon>Metarhizium</taxon>
    </lineage>
</organism>
<dbReference type="InterPro" id="IPR002110">
    <property type="entry name" value="Ankyrin_rpt"/>
</dbReference>
<protein>
    <submittedName>
        <fullName evidence="4">Ankyrin repeat protein</fullName>
    </submittedName>
</protein>
<dbReference type="HOGENOM" id="CLU_1055799_0_0_1"/>
<dbReference type="AlphaFoldDB" id="A0A014P143"/>
<dbReference type="SMART" id="SM00248">
    <property type="entry name" value="ANK"/>
    <property type="match status" value="6"/>
</dbReference>
<dbReference type="PANTHER" id="PTHR24198">
    <property type="entry name" value="ANKYRIN REPEAT AND PROTEIN KINASE DOMAIN-CONTAINING PROTEIN"/>
    <property type="match status" value="1"/>
</dbReference>
<dbReference type="Proteomes" id="UP000030151">
    <property type="component" value="Unassembled WGS sequence"/>
</dbReference>
<keyword evidence="1" id="KW-0677">Repeat</keyword>
<evidence type="ECO:0000313" key="5">
    <source>
        <dbReference type="Proteomes" id="UP000030151"/>
    </source>
</evidence>
<dbReference type="eggNOG" id="KOG4177">
    <property type="taxonomic scope" value="Eukaryota"/>
</dbReference>
<evidence type="ECO:0000256" key="2">
    <source>
        <dbReference type="ARBA" id="ARBA00023043"/>
    </source>
</evidence>
<dbReference type="Pfam" id="PF00023">
    <property type="entry name" value="Ank"/>
    <property type="match status" value="1"/>
</dbReference>
<keyword evidence="2 3" id="KW-0040">ANK repeat</keyword>
<evidence type="ECO:0000256" key="3">
    <source>
        <dbReference type="PROSITE-ProRule" id="PRU00023"/>
    </source>
</evidence>
<evidence type="ECO:0000313" key="4">
    <source>
        <dbReference type="EMBL" id="EXU94932.1"/>
    </source>
</evidence>
<dbReference type="PANTHER" id="PTHR24198:SF165">
    <property type="entry name" value="ANKYRIN REPEAT-CONTAINING PROTEIN-RELATED"/>
    <property type="match status" value="1"/>
</dbReference>
<dbReference type="InterPro" id="IPR036770">
    <property type="entry name" value="Ankyrin_rpt-contain_sf"/>
</dbReference>
<evidence type="ECO:0000256" key="1">
    <source>
        <dbReference type="ARBA" id="ARBA00022737"/>
    </source>
</evidence>
<dbReference type="OrthoDB" id="195446at2759"/>
<feature type="non-terminal residue" evidence="4">
    <location>
        <position position="1"/>
    </location>
</feature>
<dbReference type="Pfam" id="PF12796">
    <property type="entry name" value="Ank_2"/>
    <property type="match status" value="1"/>
</dbReference>
<gene>
    <name evidence="4" type="ORF">X797_011992</name>
</gene>